<accession>A8MKT1</accession>
<dbReference type="FunFam" id="2.70.70.10:FF:000006">
    <property type="entry name" value="M23 family peptidase"/>
    <property type="match status" value="1"/>
</dbReference>
<evidence type="ECO:0000256" key="2">
    <source>
        <dbReference type="SAM" id="Phobius"/>
    </source>
</evidence>
<dbReference type="RefSeq" id="WP_012158063.1">
    <property type="nucleotide sequence ID" value="NC_009922.1"/>
</dbReference>
<proteinExistence type="predicted"/>
<dbReference type="PANTHER" id="PTHR21666:SF286">
    <property type="entry name" value="LIPOPROTEIN NLPD"/>
    <property type="match status" value="1"/>
</dbReference>
<feature type="domain" description="M23ase beta-sheet core" evidence="3">
    <location>
        <begin position="218"/>
        <end position="312"/>
    </location>
</feature>
<dbReference type="InterPro" id="IPR050570">
    <property type="entry name" value="Cell_wall_metabolism_enzyme"/>
</dbReference>
<keyword evidence="2" id="KW-0812">Transmembrane</keyword>
<feature type="transmembrane region" description="Helical" evidence="2">
    <location>
        <begin position="35"/>
        <end position="59"/>
    </location>
</feature>
<protein>
    <submittedName>
        <fullName evidence="4">Peptidase M23B</fullName>
    </submittedName>
</protein>
<keyword evidence="1" id="KW-0175">Coiled coil</keyword>
<dbReference type="InterPro" id="IPR016047">
    <property type="entry name" value="M23ase_b-sheet_dom"/>
</dbReference>
<dbReference type="STRING" id="350688.Clos_0182"/>
<dbReference type="Pfam" id="PF01551">
    <property type="entry name" value="Peptidase_M23"/>
    <property type="match status" value="1"/>
</dbReference>
<dbReference type="Proteomes" id="UP000000269">
    <property type="component" value="Chromosome"/>
</dbReference>
<reference evidence="5" key="1">
    <citation type="submission" date="2007-10" db="EMBL/GenBank/DDBJ databases">
        <title>Complete genome of Alkaliphilus oremlandii OhILAs.</title>
        <authorList>
            <person name="Copeland A."/>
            <person name="Lucas S."/>
            <person name="Lapidus A."/>
            <person name="Barry K."/>
            <person name="Detter J.C."/>
            <person name="Glavina del Rio T."/>
            <person name="Hammon N."/>
            <person name="Israni S."/>
            <person name="Dalin E."/>
            <person name="Tice H."/>
            <person name="Pitluck S."/>
            <person name="Chain P."/>
            <person name="Malfatti S."/>
            <person name="Shin M."/>
            <person name="Vergez L."/>
            <person name="Schmutz J."/>
            <person name="Larimer F."/>
            <person name="Land M."/>
            <person name="Hauser L."/>
            <person name="Kyrpides N."/>
            <person name="Mikhailova N."/>
            <person name="Stolz J.F."/>
            <person name="Dawson A."/>
            <person name="Fisher E."/>
            <person name="Crable B."/>
            <person name="Perera E."/>
            <person name="Lisak J."/>
            <person name="Ranganathan M."/>
            <person name="Basu P."/>
            <person name="Richardson P."/>
        </authorList>
    </citation>
    <scope>NUCLEOTIDE SEQUENCE [LARGE SCALE GENOMIC DNA]</scope>
    <source>
        <strain evidence="5">OhILAs</strain>
    </source>
</reference>
<feature type="coiled-coil region" evidence="1">
    <location>
        <begin position="152"/>
        <end position="183"/>
    </location>
</feature>
<dbReference type="EMBL" id="CP000853">
    <property type="protein sequence ID" value="ABW17748.1"/>
    <property type="molecule type" value="Genomic_DNA"/>
</dbReference>
<keyword evidence="2" id="KW-1133">Transmembrane helix</keyword>
<dbReference type="SUPFAM" id="SSF51261">
    <property type="entry name" value="Duplicated hybrid motif"/>
    <property type="match status" value="1"/>
</dbReference>
<dbReference type="GO" id="GO:0004222">
    <property type="term" value="F:metalloendopeptidase activity"/>
    <property type="evidence" value="ECO:0007669"/>
    <property type="project" value="TreeGrafter"/>
</dbReference>
<evidence type="ECO:0000313" key="4">
    <source>
        <dbReference type="EMBL" id="ABW17748.1"/>
    </source>
</evidence>
<name>A8MKT1_ALKOO</name>
<evidence type="ECO:0000313" key="5">
    <source>
        <dbReference type="Proteomes" id="UP000000269"/>
    </source>
</evidence>
<gene>
    <name evidence="4" type="ordered locus">Clos_0182</name>
</gene>
<evidence type="ECO:0000256" key="1">
    <source>
        <dbReference type="SAM" id="Coils"/>
    </source>
</evidence>
<keyword evidence="2" id="KW-0472">Membrane</keyword>
<keyword evidence="5" id="KW-1185">Reference proteome</keyword>
<dbReference type="AlphaFoldDB" id="A8MKT1"/>
<dbReference type="CDD" id="cd12797">
    <property type="entry name" value="M23_peptidase"/>
    <property type="match status" value="1"/>
</dbReference>
<sequence length="318" mass="35330">MKKMKHIQNKTRSSLTFMILPNSSGKIFQFSIPKFSFKIIGISFICIIFSALLFSFGYFHTNQKLALAHSELSVLKLENENQKHEIAELRGYAVKVDEKLADLNKVQSQVLNMVGLNSSDESTPVDTVDTLLPYSDSYVAVSRSAQGPIFSSDNYEEEINFLTELIEKEKENMQSLISSVEQQLEYLDALPNLIPNAGRISSPFGYRTSPTNRRKREFHNGVDISNNSGSSIVAAGSGVVTFSGYNGSYGRVVMISHGYGYTSIYAHNRKNLVSVGDRVEKGQPIAELGSTGRSTGPHVHFEVRLHNEPVNPLTLVQQ</sequence>
<dbReference type="InterPro" id="IPR011055">
    <property type="entry name" value="Dup_hybrid_motif"/>
</dbReference>
<dbReference type="eggNOG" id="COG0739">
    <property type="taxonomic scope" value="Bacteria"/>
</dbReference>
<dbReference type="KEGG" id="aoe:Clos_0182"/>
<evidence type="ECO:0000259" key="3">
    <source>
        <dbReference type="Pfam" id="PF01551"/>
    </source>
</evidence>
<dbReference type="HOGENOM" id="CLU_029425_2_4_9"/>
<dbReference type="PANTHER" id="PTHR21666">
    <property type="entry name" value="PEPTIDASE-RELATED"/>
    <property type="match status" value="1"/>
</dbReference>
<dbReference type="Gene3D" id="2.70.70.10">
    <property type="entry name" value="Glucose Permease (Domain IIA)"/>
    <property type="match status" value="1"/>
</dbReference>
<organism evidence="4 5">
    <name type="scientific">Alkaliphilus oremlandii (strain OhILAs)</name>
    <name type="common">Clostridium oremlandii (strain OhILAs)</name>
    <dbReference type="NCBI Taxonomy" id="350688"/>
    <lineage>
        <taxon>Bacteria</taxon>
        <taxon>Bacillati</taxon>
        <taxon>Bacillota</taxon>
        <taxon>Clostridia</taxon>
        <taxon>Peptostreptococcales</taxon>
        <taxon>Natronincolaceae</taxon>
        <taxon>Alkaliphilus</taxon>
    </lineage>
</organism>